<keyword evidence="2" id="KW-1185">Reference proteome</keyword>
<evidence type="ECO:0000313" key="1">
    <source>
        <dbReference type="EMBL" id="GMN47511.1"/>
    </source>
</evidence>
<name>A0AA88ATK0_FICCA</name>
<organism evidence="1 2">
    <name type="scientific">Ficus carica</name>
    <name type="common">Common fig</name>
    <dbReference type="NCBI Taxonomy" id="3494"/>
    <lineage>
        <taxon>Eukaryota</taxon>
        <taxon>Viridiplantae</taxon>
        <taxon>Streptophyta</taxon>
        <taxon>Embryophyta</taxon>
        <taxon>Tracheophyta</taxon>
        <taxon>Spermatophyta</taxon>
        <taxon>Magnoliopsida</taxon>
        <taxon>eudicotyledons</taxon>
        <taxon>Gunneridae</taxon>
        <taxon>Pentapetalae</taxon>
        <taxon>rosids</taxon>
        <taxon>fabids</taxon>
        <taxon>Rosales</taxon>
        <taxon>Moraceae</taxon>
        <taxon>Ficeae</taxon>
        <taxon>Ficus</taxon>
    </lineage>
</organism>
<sequence>MGVVGFELEHKEKFGKNFAPLSREGRLWKSQGERGKVGSSKPNPCVNQGFMVGFDACMSLGIFMLNDDVNGARLGRKINLIKETASSGGNWPVFWKPGFEALRGRIWKNKVECCSVLTGSSSVSDTANKVSNLREVCDARWWSVAGRTVKCGNKCRYAF</sequence>
<proteinExistence type="predicted"/>
<reference evidence="1" key="1">
    <citation type="submission" date="2023-07" db="EMBL/GenBank/DDBJ databases">
        <title>draft genome sequence of fig (Ficus carica).</title>
        <authorList>
            <person name="Takahashi T."/>
            <person name="Nishimura K."/>
        </authorList>
    </citation>
    <scope>NUCLEOTIDE SEQUENCE</scope>
</reference>
<gene>
    <name evidence="1" type="ORF">TIFTF001_016698</name>
</gene>
<accession>A0AA88ATK0</accession>
<comment type="caution">
    <text evidence="1">The sequence shown here is derived from an EMBL/GenBank/DDBJ whole genome shotgun (WGS) entry which is preliminary data.</text>
</comment>
<evidence type="ECO:0000313" key="2">
    <source>
        <dbReference type="Proteomes" id="UP001187192"/>
    </source>
</evidence>
<dbReference type="EMBL" id="BTGU01000025">
    <property type="protein sequence ID" value="GMN47511.1"/>
    <property type="molecule type" value="Genomic_DNA"/>
</dbReference>
<dbReference type="AlphaFoldDB" id="A0AA88ATK0"/>
<protein>
    <submittedName>
        <fullName evidence="1">Uncharacterized protein</fullName>
    </submittedName>
</protein>
<dbReference type="Proteomes" id="UP001187192">
    <property type="component" value="Unassembled WGS sequence"/>
</dbReference>